<comment type="caution">
    <text evidence="2">The sequence shown here is derived from an EMBL/GenBank/DDBJ whole genome shotgun (WGS) entry which is preliminary data.</text>
</comment>
<feature type="region of interest" description="Disordered" evidence="1">
    <location>
        <begin position="283"/>
        <end position="338"/>
    </location>
</feature>
<accession>A0A9P5EDS8</accession>
<feature type="compositionally biased region" description="Basic and acidic residues" evidence="1">
    <location>
        <begin position="289"/>
        <end position="301"/>
    </location>
</feature>
<evidence type="ECO:0000313" key="3">
    <source>
        <dbReference type="Proteomes" id="UP000737391"/>
    </source>
</evidence>
<dbReference type="Proteomes" id="UP000737391">
    <property type="component" value="Unassembled WGS sequence"/>
</dbReference>
<reference evidence="2" key="1">
    <citation type="submission" date="2020-01" db="EMBL/GenBank/DDBJ databases">
        <title>Identification and distribution of gene clusters putatively required for synthesis of sphingolipid metabolism inhibitors in phylogenetically diverse species of the filamentous fungus Fusarium.</title>
        <authorList>
            <person name="Kim H.-S."/>
            <person name="Busman M."/>
            <person name="Brown D.W."/>
            <person name="Divon H."/>
            <person name="Uhlig S."/>
            <person name="Proctor R.H."/>
        </authorList>
    </citation>
    <scope>NUCLEOTIDE SEQUENCE</scope>
    <source>
        <strain evidence="2">NRRL 31653</strain>
    </source>
</reference>
<protein>
    <submittedName>
        <fullName evidence="2">Uncharacterized protein</fullName>
    </submittedName>
</protein>
<dbReference type="EMBL" id="LUFC02000451">
    <property type="protein sequence ID" value="KAF4497198.1"/>
    <property type="molecule type" value="Genomic_DNA"/>
</dbReference>
<organism evidence="2 3">
    <name type="scientific">Fusarium agapanthi</name>
    <dbReference type="NCBI Taxonomy" id="1803897"/>
    <lineage>
        <taxon>Eukaryota</taxon>
        <taxon>Fungi</taxon>
        <taxon>Dikarya</taxon>
        <taxon>Ascomycota</taxon>
        <taxon>Pezizomycotina</taxon>
        <taxon>Sordariomycetes</taxon>
        <taxon>Hypocreomycetidae</taxon>
        <taxon>Hypocreales</taxon>
        <taxon>Nectriaceae</taxon>
        <taxon>Fusarium</taxon>
        <taxon>Fusarium fujikuroi species complex</taxon>
    </lineage>
</organism>
<gene>
    <name evidence="2" type="ORF">FAGAP_6657</name>
</gene>
<dbReference type="OrthoDB" id="4986691at2759"/>
<evidence type="ECO:0000313" key="2">
    <source>
        <dbReference type="EMBL" id="KAF4497198.1"/>
    </source>
</evidence>
<keyword evidence="3" id="KW-1185">Reference proteome</keyword>
<evidence type="ECO:0000256" key="1">
    <source>
        <dbReference type="SAM" id="MobiDB-lite"/>
    </source>
</evidence>
<feature type="compositionally biased region" description="Basic and acidic residues" evidence="1">
    <location>
        <begin position="309"/>
        <end position="330"/>
    </location>
</feature>
<name>A0A9P5EDS8_9HYPO</name>
<dbReference type="AlphaFoldDB" id="A0A9P5EDS8"/>
<proteinExistence type="predicted"/>
<sequence length="338" mass="38422">MGEASRANRDFQNLIEPPKTRFLDFQRKDRYEHRMLDIDGNDPIKVLSTYYKDEKVRQFIDNVAKLCTKPTFILVINQTVSTSGEPGNISPHAFILAFAVQILLFAPQDWKPDRIYTRDQGAYAHRFPTPETIGGGTTPAVAGLFSVEDLYRAVLLFYYFLKRRSTSKSPRRGHVFSIAAKPMLNFPEDEEFWADSEEVLVAGCFRFLRVVDSDFEKGTDRLEEKLSYTPVRLRGNCLLAFEHSMDFICHQLEHGYGYGDDGYHERNEQLRLGVEVRARGEVSAWSDDAESRAEEQDHGVEAEADGNEESDKVDETGSKRKAGDNDEGGVKKQKTSNA</sequence>